<organism evidence="1">
    <name type="scientific">marine sediment metagenome</name>
    <dbReference type="NCBI Taxonomy" id="412755"/>
    <lineage>
        <taxon>unclassified sequences</taxon>
        <taxon>metagenomes</taxon>
        <taxon>ecological metagenomes</taxon>
    </lineage>
</organism>
<reference evidence="1" key="1">
    <citation type="journal article" date="2014" name="Front. Microbiol.">
        <title>High frequency of phylogenetically diverse reductive dehalogenase-homologous genes in deep subseafloor sedimentary metagenomes.</title>
        <authorList>
            <person name="Kawai M."/>
            <person name="Futagami T."/>
            <person name="Toyoda A."/>
            <person name="Takaki Y."/>
            <person name="Nishi S."/>
            <person name="Hori S."/>
            <person name="Arai W."/>
            <person name="Tsubouchi T."/>
            <person name="Morono Y."/>
            <person name="Uchiyama I."/>
            <person name="Ito T."/>
            <person name="Fujiyama A."/>
            <person name="Inagaki F."/>
            <person name="Takami H."/>
        </authorList>
    </citation>
    <scope>NUCLEOTIDE SEQUENCE</scope>
    <source>
        <strain evidence="1">Expedition CK06-06</strain>
    </source>
</reference>
<dbReference type="EMBL" id="BARS01042774">
    <property type="protein sequence ID" value="GAG32417.1"/>
    <property type="molecule type" value="Genomic_DNA"/>
</dbReference>
<evidence type="ECO:0008006" key="2">
    <source>
        <dbReference type="Google" id="ProtNLM"/>
    </source>
</evidence>
<proteinExistence type="predicted"/>
<dbReference type="AlphaFoldDB" id="X0XAH8"/>
<dbReference type="InterPro" id="IPR029063">
    <property type="entry name" value="SAM-dependent_MTases_sf"/>
</dbReference>
<comment type="caution">
    <text evidence="1">The sequence shown here is derived from an EMBL/GenBank/DDBJ whole genome shotgun (WGS) entry which is preliminary data.</text>
</comment>
<protein>
    <recommendedName>
        <fullName evidence="2">Methyltransferase type 11 domain-containing protein</fullName>
    </recommendedName>
</protein>
<dbReference type="Gene3D" id="3.40.50.150">
    <property type="entry name" value="Vaccinia Virus protein VP39"/>
    <property type="match status" value="1"/>
</dbReference>
<dbReference type="Pfam" id="PF13489">
    <property type="entry name" value="Methyltransf_23"/>
    <property type="match status" value="1"/>
</dbReference>
<accession>X0XAH8</accession>
<gene>
    <name evidence="1" type="ORF">S01H1_64851</name>
</gene>
<dbReference type="SUPFAM" id="SSF53335">
    <property type="entry name" value="S-adenosyl-L-methionine-dependent methyltransferases"/>
    <property type="match status" value="1"/>
</dbReference>
<name>X0XAH8_9ZZZZ</name>
<evidence type="ECO:0000313" key="1">
    <source>
        <dbReference type="EMBL" id="GAG32417.1"/>
    </source>
</evidence>
<feature type="non-terminal residue" evidence="1">
    <location>
        <position position="1"/>
    </location>
</feature>
<sequence>FSTAQILKKYKIQYFKCTMCGFIQTEDPYWLDESYSQAITESDLGLVSRNIALSRITKALILTNFDSNGKFLDYGGGYGLFVRIMRDLGFDFYWHDKFCQNIFAKGFEVDINNQLYELCVAFEILEHLAYPLIEIEKITNLSKNILFSTKLIPQNTPKPIEWWYYGLEHGQHISFYTFDSLSFIATKFGLNLYSNKQNIHLFTEEEISPIIFRLLLNQKITSLLDFILKKKSFISEDYYKITGNSLN</sequence>